<dbReference type="InterPro" id="IPR013860">
    <property type="entry name" value="AreA_GATA"/>
</dbReference>
<dbReference type="GO" id="GO:0042149">
    <property type="term" value="P:cellular response to glucose starvation"/>
    <property type="evidence" value="ECO:0007669"/>
    <property type="project" value="TreeGrafter"/>
</dbReference>
<comment type="caution">
    <text evidence="3">The sequence shown here is derived from an EMBL/GenBank/DDBJ whole genome shotgun (WGS) entry which is preliminary data.</text>
</comment>
<dbReference type="InterPro" id="IPR052292">
    <property type="entry name" value="Glucose_repression_reg"/>
</dbReference>
<organism evidence="3 4">
    <name type="scientific">Penicillium cinerascens</name>
    <dbReference type="NCBI Taxonomy" id="70096"/>
    <lineage>
        <taxon>Eukaryota</taxon>
        <taxon>Fungi</taxon>
        <taxon>Dikarya</taxon>
        <taxon>Ascomycota</taxon>
        <taxon>Pezizomycotina</taxon>
        <taxon>Eurotiomycetes</taxon>
        <taxon>Eurotiomycetidae</taxon>
        <taxon>Eurotiales</taxon>
        <taxon>Aspergillaceae</taxon>
        <taxon>Penicillium</taxon>
    </lineage>
</organism>
<dbReference type="GO" id="GO:0005773">
    <property type="term" value="C:vacuole"/>
    <property type="evidence" value="ECO:0007669"/>
    <property type="project" value="GOC"/>
</dbReference>
<dbReference type="Proteomes" id="UP001150904">
    <property type="component" value="Unassembled WGS sequence"/>
</dbReference>
<dbReference type="PANTHER" id="PTHR28051:SF1">
    <property type="entry name" value="PROTEIN MTL1-RELATED"/>
    <property type="match status" value="1"/>
</dbReference>
<feature type="domain" description="Nitrogen regulatory protein areA GATA-like" evidence="2">
    <location>
        <begin position="45"/>
        <end position="63"/>
    </location>
</feature>
<accession>A0A9W9JJN7</accession>
<protein>
    <recommendedName>
        <fullName evidence="2">Nitrogen regulatory protein areA GATA-like domain-containing protein</fullName>
    </recommendedName>
</protein>
<dbReference type="AlphaFoldDB" id="A0A9W9JJN7"/>
<reference evidence="3" key="1">
    <citation type="submission" date="2022-12" db="EMBL/GenBank/DDBJ databases">
        <authorList>
            <person name="Petersen C."/>
        </authorList>
    </citation>
    <scope>NUCLEOTIDE SEQUENCE</scope>
    <source>
        <strain evidence="3">IBT 15544</strain>
    </source>
</reference>
<dbReference type="GO" id="GO:0007039">
    <property type="term" value="P:protein catabolic process in the vacuole"/>
    <property type="evidence" value="ECO:0007669"/>
    <property type="project" value="TreeGrafter"/>
</dbReference>
<dbReference type="GeneID" id="83183327"/>
<dbReference type="PANTHER" id="PTHR28051">
    <property type="entry name" value="PROTEIN MTL1-RELATED"/>
    <property type="match status" value="1"/>
</dbReference>
<dbReference type="RefSeq" id="XP_058306014.1">
    <property type="nucleotide sequence ID" value="XM_058456026.1"/>
</dbReference>
<reference evidence="3" key="2">
    <citation type="journal article" date="2023" name="IMA Fungus">
        <title>Comparative genomic study of the Penicillium genus elucidates a diverse pangenome and 15 lateral gene transfer events.</title>
        <authorList>
            <person name="Petersen C."/>
            <person name="Sorensen T."/>
            <person name="Nielsen M.R."/>
            <person name="Sondergaard T.E."/>
            <person name="Sorensen J.L."/>
            <person name="Fitzpatrick D.A."/>
            <person name="Frisvad J.C."/>
            <person name="Nielsen K.L."/>
        </authorList>
    </citation>
    <scope>NUCLEOTIDE SEQUENCE</scope>
    <source>
        <strain evidence="3">IBT 15544</strain>
    </source>
</reference>
<dbReference type="OrthoDB" id="4363954at2759"/>
<evidence type="ECO:0000313" key="4">
    <source>
        <dbReference type="Proteomes" id="UP001150904"/>
    </source>
</evidence>
<keyword evidence="4" id="KW-1185">Reference proteome</keyword>
<proteinExistence type="predicted"/>
<feature type="region of interest" description="Disordered" evidence="1">
    <location>
        <begin position="253"/>
        <end position="281"/>
    </location>
</feature>
<gene>
    <name evidence="3" type="ORF">N7498_008964</name>
</gene>
<feature type="region of interest" description="Disordered" evidence="1">
    <location>
        <begin position="95"/>
        <end position="121"/>
    </location>
</feature>
<evidence type="ECO:0000313" key="3">
    <source>
        <dbReference type="EMBL" id="KAJ5195526.1"/>
    </source>
</evidence>
<name>A0A9W9JJN7_9EURO</name>
<dbReference type="Pfam" id="PF08550">
    <property type="entry name" value="GATA_AreA"/>
    <property type="match status" value="1"/>
</dbReference>
<sequence>MASASKLFCDEEALEEKPLINVDYLSHVWREEDIWVTRRFVLREKSALKNSIRLENALWRTWTQCQQQLNIVPSDRVDWAKDSDITWLYGPWKSSGRSPTAHAAPQRSYESSQPPPTKRPSLKRALSFVSYITVAAHSPMNDSFVSGEGGSKTSGDKAWIRLSCASAVRYREWPTRTQFLSTNRKKVHFDPEVQQCIAIDSTMTLFATYDYESSPLQGARSDDATRVPGAYYSSMESCLVREKDNVQTIAQLQPTGLKSPPTSGPCRGGADSTSTEDISLF</sequence>
<dbReference type="EMBL" id="JAPQKR010000015">
    <property type="protein sequence ID" value="KAJ5195526.1"/>
    <property type="molecule type" value="Genomic_DNA"/>
</dbReference>
<feature type="compositionally biased region" description="Polar residues" evidence="1">
    <location>
        <begin position="271"/>
        <end position="281"/>
    </location>
</feature>
<evidence type="ECO:0000259" key="2">
    <source>
        <dbReference type="Pfam" id="PF08550"/>
    </source>
</evidence>
<evidence type="ECO:0000256" key="1">
    <source>
        <dbReference type="SAM" id="MobiDB-lite"/>
    </source>
</evidence>